<sequence length="98" mass="10973">MEATAPAAVLDRGYDYDYSGQAEEKEEKYVRADRMDLRSLDIEIEEEQMAESFRKRNSGDDDGESEGPKAASEIDLSKLEIGRVAAHGDQDLSELDDK</sequence>
<reference evidence="2" key="1">
    <citation type="journal article" date="2021" name="bioRxiv">
        <title>Whole Genome Assembly and Annotation of Northern Wild Rice, Zizania palustris L., Supports a Whole Genome Duplication in the Zizania Genus.</title>
        <authorList>
            <person name="Haas M."/>
            <person name="Kono T."/>
            <person name="Macchietto M."/>
            <person name="Millas R."/>
            <person name="McGilp L."/>
            <person name="Shao M."/>
            <person name="Duquette J."/>
            <person name="Hirsch C.N."/>
            <person name="Kimball J."/>
        </authorList>
    </citation>
    <scope>NUCLEOTIDE SEQUENCE</scope>
    <source>
        <tissue evidence="2">Fresh leaf tissue</tissue>
    </source>
</reference>
<reference evidence="2" key="2">
    <citation type="submission" date="2021-02" db="EMBL/GenBank/DDBJ databases">
        <authorList>
            <person name="Kimball J.A."/>
            <person name="Haas M.W."/>
            <person name="Macchietto M."/>
            <person name="Kono T."/>
            <person name="Duquette J."/>
            <person name="Shao M."/>
        </authorList>
    </citation>
    <scope>NUCLEOTIDE SEQUENCE</scope>
    <source>
        <tissue evidence="2">Fresh leaf tissue</tissue>
    </source>
</reference>
<comment type="caution">
    <text evidence="2">The sequence shown here is derived from an EMBL/GenBank/DDBJ whole genome shotgun (WGS) entry which is preliminary data.</text>
</comment>
<protein>
    <submittedName>
        <fullName evidence="2">Uncharacterized protein</fullName>
    </submittedName>
</protein>
<accession>A0A8J5STK9</accession>
<name>A0A8J5STK9_ZIZPA</name>
<evidence type="ECO:0000256" key="1">
    <source>
        <dbReference type="SAM" id="MobiDB-lite"/>
    </source>
</evidence>
<keyword evidence="3" id="KW-1185">Reference proteome</keyword>
<feature type="region of interest" description="Disordered" evidence="1">
    <location>
        <begin position="47"/>
        <end position="98"/>
    </location>
</feature>
<evidence type="ECO:0000313" key="3">
    <source>
        <dbReference type="Proteomes" id="UP000729402"/>
    </source>
</evidence>
<gene>
    <name evidence="2" type="ORF">GUJ93_ZPchr0005g15407</name>
</gene>
<dbReference type="EMBL" id="JAAALK010000284">
    <property type="protein sequence ID" value="KAG8068978.1"/>
    <property type="molecule type" value="Genomic_DNA"/>
</dbReference>
<feature type="compositionally biased region" description="Basic and acidic residues" evidence="1">
    <location>
        <begin position="75"/>
        <end position="90"/>
    </location>
</feature>
<proteinExistence type="predicted"/>
<evidence type="ECO:0000313" key="2">
    <source>
        <dbReference type="EMBL" id="KAG8068978.1"/>
    </source>
</evidence>
<organism evidence="2 3">
    <name type="scientific">Zizania palustris</name>
    <name type="common">Northern wild rice</name>
    <dbReference type="NCBI Taxonomy" id="103762"/>
    <lineage>
        <taxon>Eukaryota</taxon>
        <taxon>Viridiplantae</taxon>
        <taxon>Streptophyta</taxon>
        <taxon>Embryophyta</taxon>
        <taxon>Tracheophyta</taxon>
        <taxon>Spermatophyta</taxon>
        <taxon>Magnoliopsida</taxon>
        <taxon>Liliopsida</taxon>
        <taxon>Poales</taxon>
        <taxon>Poaceae</taxon>
        <taxon>BOP clade</taxon>
        <taxon>Oryzoideae</taxon>
        <taxon>Oryzeae</taxon>
        <taxon>Zizaniinae</taxon>
        <taxon>Zizania</taxon>
    </lineage>
</organism>
<dbReference type="Proteomes" id="UP000729402">
    <property type="component" value="Unassembled WGS sequence"/>
</dbReference>
<dbReference type="AlphaFoldDB" id="A0A8J5STK9"/>